<evidence type="ECO:0000313" key="4">
    <source>
        <dbReference type="Proteomes" id="UP001054837"/>
    </source>
</evidence>
<feature type="region of interest" description="Disordered" evidence="1">
    <location>
        <begin position="1503"/>
        <end position="1532"/>
    </location>
</feature>
<dbReference type="Gene3D" id="2.170.140.10">
    <property type="entry name" value="Chitin binding domain"/>
    <property type="match status" value="1"/>
</dbReference>
<dbReference type="InterPro" id="IPR036508">
    <property type="entry name" value="Chitin-bd_dom_sf"/>
</dbReference>
<feature type="domain" description="Chitin-binding type-2" evidence="2">
    <location>
        <begin position="1"/>
        <end position="36"/>
    </location>
</feature>
<feature type="region of interest" description="Disordered" evidence="1">
    <location>
        <begin position="46"/>
        <end position="114"/>
    </location>
</feature>
<feature type="region of interest" description="Disordered" evidence="1">
    <location>
        <begin position="1074"/>
        <end position="1119"/>
    </location>
</feature>
<feature type="compositionally biased region" description="Polar residues" evidence="1">
    <location>
        <begin position="62"/>
        <end position="82"/>
    </location>
</feature>
<organism evidence="3 4">
    <name type="scientific">Caerostris darwini</name>
    <dbReference type="NCBI Taxonomy" id="1538125"/>
    <lineage>
        <taxon>Eukaryota</taxon>
        <taxon>Metazoa</taxon>
        <taxon>Ecdysozoa</taxon>
        <taxon>Arthropoda</taxon>
        <taxon>Chelicerata</taxon>
        <taxon>Arachnida</taxon>
        <taxon>Araneae</taxon>
        <taxon>Araneomorphae</taxon>
        <taxon>Entelegynae</taxon>
        <taxon>Araneoidea</taxon>
        <taxon>Araneidae</taxon>
        <taxon>Caerostris</taxon>
    </lineage>
</organism>
<feature type="compositionally biased region" description="Basic and acidic residues" evidence="1">
    <location>
        <begin position="1359"/>
        <end position="1368"/>
    </location>
</feature>
<feature type="region of interest" description="Disordered" evidence="1">
    <location>
        <begin position="1274"/>
        <end position="1414"/>
    </location>
</feature>
<sequence length="1561" mass="179187">MCQGTGVKHSFLCPNNTIFNQHLLVCDWYNRVHCDDSMIRNSMSAYSRNSNPNIHPHHRNNKAGNNPQWKSTESQVRSNNYDSFKRRKANTESDKNSRQSLDTTQNRLNSNMANNDYAQRNVDARKNNVPNPSLTSHNLQGTSDALQTSFSLPTSNLKIVDNNHGTSQTEYKTAAGEESHAPTNYRSQNIEEGQEFSDNITNPRGYNYFKENEYVILHDDNGKSANHQEELSPLIYSYHETSNTKTNWNPPKLQNLQMHLERKPMSLDDFTASRPSITLDTQERKPPFHLNSEIHKPTEAYFTPTNNQEVIKPQVKERINSVTNLEKQNPNLRNHRNKYVNEGSTSRIRGKNLSPNPELRYPVFPVTTQSGTEKPKSTTDIEERNPSFHLNSETYKPTEAYLKKENQNLRNHQNKYTNERSTSRIRSKNWSPNPELKYPIFPVTIQPSTEEPKSITDTEERNPLFHLNSDIYKPTETYFMPQNNQEAIKPQMKERINFAANLEKENQNLRNHQNKYINEGSTSRIRGKNLLPNPELKFPIFPVVTQPSTEQPKSTTDTEHRLIKEQNDIQTLAIKDSEIEKGLQTNTPNTDLSHYLPAGHENFNYQTKLSLAEKNPQKAVYTYPLQPMKRKTDRKKKHNYGDRIDKSKNENKNKMQLPVQNVKPQINIKEENNKPNINVASRIAEVMSRLQTIGTDVSKILDGKDNAYKSINVHKLKPTIPPQNNFGIDFGTIIPTKLPMQTNNLKLSDIGQTRSTTDGHPNTLRNINTKIGIKNVPLEDIRESINKSNIPNIGVQNLILSNNTSHKIFYKNDQKEIEPITNQFNKVTTIPSTENIQHSYKHNGGINLHVQARTPINIKPHETYTQASLPPDSTRKQRIYTNVNPRGFVIKIEPLKSKANIQGNKYRANTNTEIPNLKNNDGKRNYFNEENMKVPFLPQNMKVLQQEEKQSFTQKSIPTTTIIPRYADQYQISKPLENNYVKHANPSSSIQRSQYRNVNPYYPDLKHINEKYVQGSRSRLPYHNIPQRTTTPHSNHEQSPVAEALHARKPLVLNENYKNGKPLQDRSRLPYHNIPQRITTPHSNHEQSPVTEALHASKPSLSNENYKNGKSSQEDRSRQTYYRNIPQRTTTPQSNSQLTTAAKILHHIKSSLPNIYNNNGNHFPGDHSKHNYRNNNPQPTMVSSLNNEQLPVTETLDSTTKPFPNRSSMNKKYHHDIRTSHTYRTNIPQTITAPNLNNAQYSTTEIAQRTKPLSQKNLPAFIFTINSSPEHLNPNWKSGQKYNPPQVYEPASTLSSQTKQEKAARSQLFKPKHQGGDNNENDCDDSPSPMQGTITLDNLSLGKHGPDYKSVQNSPNYQKSEETPEHVNELAIRTPNNDENTKEIGPLDSNNKKNENYQGNPSLPRGKQGPTIGQMNPIALFKVPFKKEFTNNQHQKDVQQRKYKPMILSYKHNVPKKEEQVQTLPKKLFQPQFLSPTVIKKYAPKKPLSKKLTIKPMIHLLNSDKQRHERSSEEFSGTSEKPLENSESIEDRRAEYAVLERAAELEAEKMIKSTTQAHDSS</sequence>
<accession>A0AAV4QM76</accession>
<dbReference type="GO" id="GO:0005576">
    <property type="term" value="C:extracellular region"/>
    <property type="evidence" value="ECO:0007669"/>
    <property type="project" value="InterPro"/>
</dbReference>
<dbReference type="Proteomes" id="UP001054837">
    <property type="component" value="Unassembled WGS sequence"/>
</dbReference>
<feature type="region of interest" description="Disordered" evidence="1">
    <location>
        <begin position="630"/>
        <end position="650"/>
    </location>
</feature>
<dbReference type="EMBL" id="BPLQ01004638">
    <property type="protein sequence ID" value="GIY09456.1"/>
    <property type="molecule type" value="Genomic_DNA"/>
</dbReference>
<feature type="region of interest" description="Disordered" evidence="1">
    <location>
        <begin position="1022"/>
        <end position="1042"/>
    </location>
</feature>
<feature type="compositionally biased region" description="Polar residues" evidence="1">
    <location>
        <begin position="98"/>
        <end position="114"/>
    </location>
</feature>
<protein>
    <submittedName>
        <fullName evidence="3">Chitin-binding type-2 domain-containing protein</fullName>
    </submittedName>
</protein>
<dbReference type="GO" id="GO:0008061">
    <property type="term" value="F:chitin binding"/>
    <property type="evidence" value="ECO:0007669"/>
    <property type="project" value="InterPro"/>
</dbReference>
<name>A0AAV4QM76_9ARAC</name>
<feature type="compositionally biased region" description="Basic and acidic residues" evidence="1">
    <location>
        <begin position="1503"/>
        <end position="1513"/>
    </location>
</feature>
<evidence type="ECO:0000313" key="3">
    <source>
        <dbReference type="EMBL" id="GIY09456.1"/>
    </source>
</evidence>
<comment type="caution">
    <text evidence="3">The sequence shown here is derived from an EMBL/GenBank/DDBJ whole genome shotgun (WGS) entry which is preliminary data.</text>
</comment>
<feature type="compositionally biased region" description="Polar residues" evidence="1">
    <location>
        <begin position="1076"/>
        <end position="1090"/>
    </location>
</feature>
<feature type="compositionally biased region" description="Polar residues" evidence="1">
    <location>
        <begin position="1099"/>
        <end position="1111"/>
    </location>
</feature>
<feature type="compositionally biased region" description="Basic and acidic residues" evidence="1">
    <location>
        <begin position="639"/>
        <end position="650"/>
    </location>
</feature>
<dbReference type="SUPFAM" id="SSF57625">
    <property type="entry name" value="Invertebrate chitin-binding proteins"/>
    <property type="match status" value="1"/>
</dbReference>
<dbReference type="InterPro" id="IPR002557">
    <property type="entry name" value="Chitin-bd_dom"/>
</dbReference>
<feature type="compositionally biased region" description="Basic and acidic residues" evidence="1">
    <location>
        <begin position="373"/>
        <end position="383"/>
    </location>
</feature>
<evidence type="ECO:0000256" key="1">
    <source>
        <dbReference type="SAM" id="MobiDB-lite"/>
    </source>
</evidence>
<feature type="compositionally biased region" description="Basic and acidic residues" evidence="1">
    <location>
        <begin position="1521"/>
        <end position="1532"/>
    </location>
</feature>
<feature type="compositionally biased region" description="Polar residues" evidence="1">
    <location>
        <begin position="1274"/>
        <end position="1283"/>
    </location>
</feature>
<feature type="compositionally biased region" description="Polar residues" evidence="1">
    <location>
        <begin position="1328"/>
        <end position="1338"/>
    </location>
</feature>
<reference evidence="3 4" key="1">
    <citation type="submission" date="2021-06" db="EMBL/GenBank/DDBJ databases">
        <title>Caerostris darwini draft genome.</title>
        <authorList>
            <person name="Kono N."/>
            <person name="Arakawa K."/>
        </authorList>
    </citation>
    <scope>NUCLEOTIDE SEQUENCE [LARGE SCALE GENOMIC DNA]</scope>
</reference>
<evidence type="ECO:0000259" key="2">
    <source>
        <dbReference type="PROSITE" id="PS50940"/>
    </source>
</evidence>
<proteinExistence type="predicted"/>
<feature type="region of interest" description="Disordered" evidence="1">
    <location>
        <begin position="343"/>
        <end position="383"/>
    </location>
</feature>
<gene>
    <name evidence="3" type="primary">AVEN_79821_2</name>
    <name evidence="3" type="ORF">CDAR_400571</name>
</gene>
<keyword evidence="4" id="KW-1185">Reference proteome</keyword>
<dbReference type="PROSITE" id="PS50940">
    <property type="entry name" value="CHIT_BIND_II"/>
    <property type="match status" value="1"/>
</dbReference>